<evidence type="ECO:0000256" key="4">
    <source>
        <dbReference type="ARBA" id="ARBA00022801"/>
    </source>
</evidence>
<dbReference type="GO" id="GO:0000105">
    <property type="term" value="P:L-histidine biosynthetic process"/>
    <property type="evidence" value="ECO:0007669"/>
    <property type="project" value="UniProtKB-UniRule"/>
</dbReference>
<evidence type="ECO:0000256" key="2">
    <source>
        <dbReference type="ARBA" id="ARBA00011152"/>
    </source>
</evidence>
<feature type="domain" description="Glutamine amidotransferase" evidence="12">
    <location>
        <begin position="3"/>
        <end position="201"/>
    </location>
</feature>
<feature type="active site" evidence="10 11">
    <location>
        <position position="187"/>
    </location>
</feature>
<keyword evidence="7 10" id="KW-0456">Lyase</keyword>
<dbReference type="PROSITE" id="PS51273">
    <property type="entry name" value="GATASE_TYPE_1"/>
    <property type="match status" value="1"/>
</dbReference>
<organism evidence="13 14">
    <name type="scientific">Candidatus Giovannonibacteria bacterium RIFCSPHIGHO2_02_FULL_46_20</name>
    <dbReference type="NCBI Taxonomy" id="1798338"/>
    <lineage>
        <taxon>Bacteria</taxon>
        <taxon>Candidatus Giovannoniibacteriota</taxon>
    </lineage>
</organism>
<evidence type="ECO:0000259" key="12">
    <source>
        <dbReference type="Pfam" id="PF00117"/>
    </source>
</evidence>
<evidence type="ECO:0000256" key="3">
    <source>
        <dbReference type="ARBA" id="ARBA00022605"/>
    </source>
</evidence>
<gene>
    <name evidence="10" type="primary">hisH</name>
    <name evidence="13" type="ORF">A3J56_01735</name>
</gene>
<dbReference type="GO" id="GO:0004359">
    <property type="term" value="F:glutaminase activity"/>
    <property type="evidence" value="ECO:0007669"/>
    <property type="project" value="UniProtKB-EC"/>
</dbReference>
<dbReference type="PIRSF" id="PIRSF000495">
    <property type="entry name" value="Amidotransf_hisH"/>
    <property type="match status" value="1"/>
</dbReference>
<keyword evidence="3 10" id="KW-0028">Amino-acid biosynthesis</keyword>
<dbReference type="EMBL" id="MFHQ01000030">
    <property type="protein sequence ID" value="OGF74042.1"/>
    <property type="molecule type" value="Genomic_DNA"/>
</dbReference>
<dbReference type="Proteomes" id="UP000178406">
    <property type="component" value="Unassembled WGS sequence"/>
</dbReference>
<evidence type="ECO:0000256" key="10">
    <source>
        <dbReference type="HAMAP-Rule" id="MF_00278"/>
    </source>
</evidence>
<dbReference type="GO" id="GO:0005737">
    <property type="term" value="C:cytoplasm"/>
    <property type="evidence" value="ECO:0007669"/>
    <property type="project" value="UniProtKB-SubCell"/>
</dbReference>
<keyword evidence="6 10" id="KW-0368">Histidine biosynthesis</keyword>
<dbReference type="GO" id="GO:0000107">
    <property type="term" value="F:imidazoleglycerol-phosphate synthase activity"/>
    <property type="evidence" value="ECO:0007669"/>
    <property type="project" value="UniProtKB-UniRule"/>
</dbReference>
<evidence type="ECO:0000256" key="7">
    <source>
        <dbReference type="ARBA" id="ARBA00023239"/>
    </source>
</evidence>
<evidence type="ECO:0000256" key="5">
    <source>
        <dbReference type="ARBA" id="ARBA00022962"/>
    </source>
</evidence>
<dbReference type="AlphaFoldDB" id="A0A1F5WEA5"/>
<dbReference type="STRING" id="1798338.A3J56_01735"/>
<keyword evidence="10" id="KW-0963">Cytoplasm</keyword>
<evidence type="ECO:0000313" key="14">
    <source>
        <dbReference type="Proteomes" id="UP000178406"/>
    </source>
</evidence>
<comment type="function">
    <text evidence="10">IGPS catalyzes the conversion of PRFAR and glutamine to IGP, AICAR and glutamate. The HisH subunit catalyzes the hydrolysis of glutamine to glutamate and ammonia as part of the synthesis of IGP and AICAR. The resulting ammonia molecule is channeled to the active site of HisF.</text>
</comment>
<dbReference type="EC" id="3.5.1.2" evidence="10"/>
<keyword evidence="4 10" id="KW-0378">Hydrolase</keyword>
<protein>
    <recommendedName>
        <fullName evidence="10">Imidazole glycerol phosphate synthase subunit HisH</fullName>
        <ecNumber evidence="10">4.3.2.10</ecNumber>
    </recommendedName>
    <alternativeName>
        <fullName evidence="10">IGP synthase glutaminase subunit</fullName>
        <ecNumber evidence="10">3.5.1.2</ecNumber>
    </alternativeName>
    <alternativeName>
        <fullName evidence="10">IGP synthase subunit HisH</fullName>
    </alternativeName>
    <alternativeName>
        <fullName evidence="10">ImGP synthase subunit HisH</fullName>
        <shortName evidence="10">IGPS subunit HisH</shortName>
    </alternativeName>
</protein>
<dbReference type="HAMAP" id="MF_00278">
    <property type="entry name" value="HisH"/>
    <property type="match status" value="1"/>
</dbReference>
<evidence type="ECO:0000256" key="11">
    <source>
        <dbReference type="PIRSR" id="PIRSR000495-1"/>
    </source>
</evidence>
<evidence type="ECO:0000256" key="6">
    <source>
        <dbReference type="ARBA" id="ARBA00023102"/>
    </source>
</evidence>
<keyword evidence="13" id="KW-0808">Transferase</keyword>
<dbReference type="Gene3D" id="3.40.50.880">
    <property type="match status" value="1"/>
</dbReference>
<proteinExistence type="inferred from homology"/>
<sequence length="203" mass="22461">MVVIIDYGMGNLFSVQNALRVLKADAVISKDPEDLKNASHIILPGVGAFPDGMKNLKASGFVEILKREVLENKKPFLGICLGMQMLASIGEEHVKTEGLGLIPGAVRSFQVPEKEFRIPHVGWNDAYPTEAGKVLFDGVDQNVFYFVHSYHFVPDDTSTVAAWCDYGECFVAAVRKDNIFGVQFHPEKSQKNGLMVLENFLKA</sequence>
<dbReference type="InterPro" id="IPR017926">
    <property type="entry name" value="GATASE"/>
</dbReference>
<name>A0A1F5WEA5_9BACT</name>
<feature type="active site" description="Nucleophile" evidence="10 11">
    <location>
        <position position="80"/>
    </location>
</feature>
<accession>A0A1F5WEA5</accession>
<dbReference type="CDD" id="cd01748">
    <property type="entry name" value="GATase1_IGP_Synthase"/>
    <property type="match status" value="1"/>
</dbReference>
<dbReference type="Pfam" id="PF00117">
    <property type="entry name" value="GATase"/>
    <property type="match status" value="1"/>
</dbReference>
<dbReference type="InterPro" id="IPR010139">
    <property type="entry name" value="Imidazole-glycPsynth_HisH"/>
</dbReference>
<dbReference type="EC" id="4.3.2.10" evidence="10"/>
<keyword evidence="5 10" id="KW-0315">Glutamine amidotransferase</keyword>
<reference evidence="13 14" key="1">
    <citation type="journal article" date="2016" name="Nat. Commun.">
        <title>Thousands of microbial genomes shed light on interconnected biogeochemical processes in an aquifer system.</title>
        <authorList>
            <person name="Anantharaman K."/>
            <person name="Brown C.T."/>
            <person name="Hug L.A."/>
            <person name="Sharon I."/>
            <person name="Castelle C.J."/>
            <person name="Probst A.J."/>
            <person name="Thomas B.C."/>
            <person name="Singh A."/>
            <person name="Wilkins M.J."/>
            <person name="Karaoz U."/>
            <person name="Brodie E.L."/>
            <person name="Williams K.H."/>
            <person name="Hubbard S.S."/>
            <person name="Banfield J.F."/>
        </authorList>
    </citation>
    <scope>NUCLEOTIDE SEQUENCE [LARGE SCALE GENOMIC DNA]</scope>
</reference>
<evidence type="ECO:0000313" key="13">
    <source>
        <dbReference type="EMBL" id="OGF74042.1"/>
    </source>
</evidence>
<evidence type="ECO:0000256" key="9">
    <source>
        <dbReference type="ARBA" id="ARBA00049534"/>
    </source>
</evidence>
<dbReference type="PANTHER" id="PTHR42701:SF1">
    <property type="entry name" value="IMIDAZOLE GLYCEROL PHOSPHATE SYNTHASE SUBUNIT HISH"/>
    <property type="match status" value="1"/>
</dbReference>
<dbReference type="NCBIfam" id="TIGR01855">
    <property type="entry name" value="IMP_synth_hisH"/>
    <property type="match status" value="1"/>
</dbReference>
<dbReference type="SUPFAM" id="SSF52317">
    <property type="entry name" value="Class I glutamine amidotransferase-like"/>
    <property type="match status" value="1"/>
</dbReference>
<dbReference type="PANTHER" id="PTHR42701">
    <property type="entry name" value="IMIDAZOLE GLYCEROL PHOSPHATE SYNTHASE SUBUNIT HISH"/>
    <property type="match status" value="1"/>
</dbReference>
<comment type="subunit">
    <text evidence="2 10">Heterodimer of HisH and HisF.</text>
</comment>
<dbReference type="InterPro" id="IPR029062">
    <property type="entry name" value="Class_I_gatase-like"/>
</dbReference>
<feature type="active site" evidence="10 11">
    <location>
        <position position="185"/>
    </location>
</feature>
<comment type="pathway">
    <text evidence="1 10">Amino-acid biosynthesis; L-histidine biosynthesis; L-histidine from 5-phospho-alpha-D-ribose 1-diphosphate: step 5/9.</text>
</comment>
<evidence type="ECO:0000256" key="8">
    <source>
        <dbReference type="ARBA" id="ARBA00047838"/>
    </source>
</evidence>
<comment type="subcellular location">
    <subcellularLocation>
        <location evidence="10">Cytoplasm</location>
    </subcellularLocation>
</comment>
<comment type="catalytic activity">
    <reaction evidence="8 10">
        <text>5-[(5-phospho-1-deoxy-D-ribulos-1-ylimino)methylamino]-1-(5-phospho-beta-D-ribosyl)imidazole-4-carboxamide + L-glutamine = D-erythro-1-(imidazol-4-yl)glycerol 3-phosphate + 5-amino-1-(5-phospho-beta-D-ribosyl)imidazole-4-carboxamide + L-glutamate + H(+)</text>
        <dbReference type="Rhea" id="RHEA:24793"/>
        <dbReference type="ChEBI" id="CHEBI:15378"/>
        <dbReference type="ChEBI" id="CHEBI:29985"/>
        <dbReference type="ChEBI" id="CHEBI:58278"/>
        <dbReference type="ChEBI" id="CHEBI:58359"/>
        <dbReference type="ChEBI" id="CHEBI:58475"/>
        <dbReference type="ChEBI" id="CHEBI:58525"/>
        <dbReference type="EC" id="4.3.2.10"/>
    </reaction>
</comment>
<evidence type="ECO:0000256" key="1">
    <source>
        <dbReference type="ARBA" id="ARBA00005091"/>
    </source>
</evidence>
<dbReference type="GO" id="GO:0016829">
    <property type="term" value="F:lyase activity"/>
    <property type="evidence" value="ECO:0007669"/>
    <property type="project" value="UniProtKB-KW"/>
</dbReference>
<comment type="catalytic activity">
    <reaction evidence="9 10">
        <text>L-glutamine + H2O = L-glutamate + NH4(+)</text>
        <dbReference type="Rhea" id="RHEA:15889"/>
        <dbReference type="ChEBI" id="CHEBI:15377"/>
        <dbReference type="ChEBI" id="CHEBI:28938"/>
        <dbReference type="ChEBI" id="CHEBI:29985"/>
        <dbReference type="ChEBI" id="CHEBI:58359"/>
        <dbReference type="EC" id="3.5.1.2"/>
    </reaction>
</comment>
<comment type="caution">
    <text evidence="13">The sequence shown here is derived from an EMBL/GenBank/DDBJ whole genome shotgun (WGS) entry which is preliminary data.</text>
</comment>
<dbReference type="UniPathway" id="UPA00031">
    <property type="reaction ID" value="UER00010"/>
</dbReference>